<dbReference type="OrthoDB" id="3250044at2759"/>
<organism evidence="2 3">
    <name type="scientific">Sodiomyces alkalinus (strain CBS 110278 / VKM F-3762 / F11)</name>
    <name type="common">Alkaliphilic filamentous fungus</name>
    <dbReference type="NCBI Taxonomy" id="1314773"/>
    <lineage>
        <taxon>Eukaryota</taxon>
        <taxon>Fungi</taxon>
        <taxon>Dikarya</taxon>
        <taxon>Ascomycota</taxon>
        <taxon>Pezizomycotina</taxon>
        <taxon>Sordariomycetes</taxon>
        <taxon>Hypocreomycetidae</taxon>
        <taxon>Glomerellales</taxon>
        <taxon>Plectosphaerellaceae</taxon>
        <taxon>Sodiomyces</taxon>
    </lineage>
</organism>
<gene>
    <name evidence="2" type="ORF">SODALDRAFT_156595</name>
</gene>
<dbReference type="STRING" id="1314773.A0A3N2PXS3"/>
<dbReference type="InterPro" id="IPR002575">
    <property type="entry name" value="Aminoglycoside_PTrfase"/>
</dbReference>
<evidence type="ECO:0000313" key="2">
    <source>
        <dbReference type="EMBL" id="ROT39297.1"/>
    </source>
</evidence>
<sequence>MDTSDTPTMDVRLLPDISKPVRDFRESSFFRSASSSSPTPQLPPPAIVRKEGQVQGRKTVKFEHLNLVVKFGDPSWVRLEEAQALRAIGQLFPAKEVPVPELFGWRVDEGQNFIYMSLIHGPTLGEGWSLLNQEEKKSICGQLSEIVASLRRIQQPSTRPFIGSINGGPVQDIYFRGGHEAGPFHSVPSFNDWVQLAALPGLPISERPADPYRLFLPDSCAVYFSHGDLHLQNIIVSDTPGCRRIIGIVDWEQAGWYPEYWEYCKMTIAGPYNHEWHEDQWADSIVTPCKEEWTAFSEYWMWRRP</sequence>
<dbReference type="InterPro" id="IPR051678">
    <property type="entry name" value="AGP_Transferase"/>
</dbReference>
<dbReference type="GO" id="GO:0016301">
    <property type="term" value="F:kinase activity"/>
    <property type="evidence" value="ECO:0007669"/>
    <property type="project" value="UniProtKB-KW"/>
</dbReference>
<accession>A0A3N2PXS3</accession>
<protein>
    <submittedName>
        <fullName evidence="2">Kinase-like protein</fullName>
    </submittedName>
</protein>
<dbReference type="EMBL" id="ML119054">
    <property type="protein sequence ID" value="ROT39297.1"/>
    <property type="molecule type" value="Genomic_DNA"/>
</dbReference>
<dbReference type="Pfam" id="PF01636">
    <property type="entry name" value="APH"/>
    <property type="match status" value="1"/>
</dbReference>
<keyword evidence="2" id="KW-0808">Transferase</keyword>
<keyword evidence="2" id="KW-0418">Kinase</keyword>
<evidence type="ECO:0000259" key="1">
    <source>
        <dbReference type="Pfam" id="PF01636"/>
    </source>
</evidence>
<feature type="domain" description="Aminoglycoside phosphotransferase" evidence="1">
    <location>
        <begin position="66"/>
        <end position="266"/>
    </location>
</feature>
<dbReference type="Proteomes" id="UP000272025">
    <property type="component" value="Unassembled WGS sequence"/>
</dbReference>
<dbReference type="InterPro" id="IPR011009">
    <property type="entry name" value="Kinase-like_dom_sf"/>
</dbReference>
<keyword evidence="3" id="KW-1185">Reference proteome</keyword>
<reference evidence="2 3" key="1">
    <citation type="journal article" date="2018" name="Mol. Ecol.">
        <title>The obligate alkalophilic soda-lake fungus Sodiomyces alkalinus has shifted to a protein diet.</title>
        <authorList>
            <person name="Grum-Grzhimaylo A.A."/>
            <person name="Falkoski D.L."/>
            <person name="van den Heuvel J."/>
            <person name="Valero-Jimenez C.A."/>
            <person name="Min B."/>
            <person name="Choi I.G."/>
            <person name="Lipzen A."/>
            <person name="Daum C.G."/>
            <person name="Aanen D.K."/>
            <person name="Tsang A."/>
            <person name="Henrissat B."/>
            <person name="Bilanenko E.N."/>
            <person name="de Vries R.P."/>
            <person name="van Kan J.A.L."/>
            <person name="Grigoriev I.V."/>
            <person name="Debets A.J.M."/>
        </authorList>
    </citation>
    <scope>NUCLEOTIDE SEQUENCE [LARGE SCALE GENOMIC DNA]</scope>
    <source>
        <strain evidence="2 3">F11</strain>
    </source>
</reference>
<proteinExistence type="predicted"/>
<dbReference type="GeneID" id="39575381"/>
<dbReference type="PANTHER" id="PTHR21310">
    <property type="entry name" value="AMINOGLYCOSIDE PHOSPHOTRANSFERASE-RELATED-RELATED"/>
    <property type="match status" value="1"/>
</dbReference>
<dbReference type="RefSeq" id="XP_028467103.1">
    <property type="nucleotide sequence ID" value="XM_028606903.1"/>
</dbReference>
<evidence type="ECO:0000313" key="3">
    <source>
        <dbReference type="Proteomes" id="UP000272025"/>
    </source>
</evidence>
<dbReference type="Gene3D" id="3.90.1200.10">
    <property type="match status" value="1"/>
</dbReference>
<dbReference type="AlphaFoldDB" id="A0A3N2PXS3"/>
<name>A0A3N2PXS3_SODAK</name>
<dbReference type="SUPFAM" id="SSF56112">
    <property type="entry name" value="Protein kinase-like (PK-like)"/>
    <property type="match status" value="1"/>
</dbReference>
<dbReference type="PANTHER" id="PTHR21310:SF54">
    <property type="entry name" value="AMINOGLYCOSIDE PHOSPHOTRANSFERASE DOMAIN-CONTAINING PROTEIN"/>
    <property type="match status" value="1"/>
</dbReference>
<dbReference type="CDD" id="cd05120">
    <property type="entry name" value="APH_ChoK_like"/>
    <property type="match status" value="1"/>
</dbReference>